<dbReference type="PROSITE" id="PS00599">
    <property type="entry name" value="AA_TRANSFER_CLASS_2"/>
    <property type="match status" value="1"/>
</dbReference>
<proteinExistence type="inferred from homology"/>
<keyword evidence="12" id="KW-0746">Sphingolipid metabolism</keyword>
<name>A0A0V1JU82_TRIPS</name>
<evidence type="ECO:0000259" key="20">
    <source>
        <dbReference type="Pfam" id="PF00155"/>
    </source>
</evidence>
<evidence type="ECO:0000256" key="4">
    <source>
        <dbReference type="ARBA" id="ARBA00004760"/>
    </source>
</evidence>
<dbReference type="Gene3D" id="3.40.640.10">
    <property type="entry name" value="Type I PLP-dependent aspartate aminotransferase-like (Major domain)"/>
    <property type="match status" value="1"/>
</dbReference>
<keyword evidence="9" id="KW-0812">Transmembrane</keyword>
<comment type="pathway">
    <text evidence="4">Lipid metabolism; sphingolipid metabolism.</text>
</comment>
<dbReference type="InterPro" id="IPR015424">
    <property type="entry name" value="PyrdxlP-dep_Trfase"/>
</dbReference>
<dbReference type="PANTHER" id="PTHR13693">
    <property type="entry name" value="CLASS II AMINOTRANSFERASE/8-AMINO-7-OXONONANOATE SYNTHASE"/>
    <property type="match status" value="1"/>
</dbReference>
<evidence type="ECO:0000256" key="17">
    <source>
        <dbReference type="ARBA" id="ARBA00048528"/>
    </source>
</evidence>
<evidence type="ECO:0000256" key="18">
    <source>
        <dbReference type="RuleBase" id="RU003693"/>
    </source>
</evidence>
<dbReference type="GO" id="GO:0017059">
    <property type="term" value="C:serine palmitoyltransferase complex"/>
    <property type="evidence" value="ECO:0007669"/>
    <property type="project" value="TreeGrafter"/>
</dbReference>
<evidence type="ECO:0000256" key="14">
    <source>
        <dbReference type="ARBA" id="ARBA00023098"/>
    </source>
</evidence>
<evidence type="ECO:0000256" key="3">
    <source>
        <dbReference type="ARBA" id="ARBA00004370"/>
    </source>
</evidence>
<dbReference type="InterPro" id="IPR015422">
    <property type="entry name" value="PyrdxlP-dep_Trfase_small"/>
</dbReference>
<organism evidence="21 22">
    <name type="scientific">Trichinella pseudospiralis</name>
    <name type="common">Parasitic roundworm</name>
    <dbReference type="NCBI Taxonomy" id="6337"/>
    <lineage>
        <taxon>Eukaryota</taxon>
        <taxon>Metazoa</taxon>
        <taxon>Ecdysozoa</taxon>
        <taxon>Nematoda</taxon>
        <taxon>Enoplea</taxon>
        <taxon>Dorylaimia</taxon>
        <taxon>Trichinellida</taxon>
        <taxon>Trichinellidae</taxon>
        <taxon>Trichinella</taxon>
    </lineage>
</organism>
<sequence>MYFNDEVFEIFTHFDSKMLISLLLNKYKIYNLKYSYFSSGFAVDTRLQQKMPTRKSPSSEIKLPKVQSVRHRSKAKYSKSKLPKNVKHTEKKTEFEKVKTKRGQANTSRNRGVSICSNAESSSDEAENLEGKWRRKKMVSDPAGQCERRGLPVDCKPVAEHVVHEQPPLFIAIMAYFTYAFLVFTGYVQDFLRWLGIELHKNFQESPKMKDFVPLYSDFEALYTRCVYIRIRDSWNRPICSVPGAEITLLDRVTDDNGWTFRYTGGKTKVINLGSYNYLGFAENTGPCVEEVERSIRKYGIGVCSSRQEAGNMSIHNRLERLMAQFLGVEDALCFPMGFATNSMNVPCFAEKGCLLLSDELNHASLILGCRLTGATIKVFKHNDTVDLENKIRDAIVYGQPRTRRPYKKILIFVEGIYSMEGTIVNLPEIIRIKKKYKAYLYLDEAHSIGALGKRGRGVCDYYGCDPQDVDILMGTFTKSFAAAGGYIAGKKEVIDYLRRNSYSTVYAAALSPPIAQQIISTLKILMGLDGTDEGSRRIAKLERNTIYFRRRLKQKGFILFGNSNSPVVPMMVYFPAKMNREMLKRKVGVVLVGFPATPITLGRARFCISSAHTKEQLDQALEAIDEVGGSMMLKLSSRCEHLKDEVIEY</sequence>
<evidence type="ECO:0000256" key="15">
    <source>
        <dbReference type="ARBA" id="ARBA00023136"/>
    </source>
</evidence>
<evidence type="ECO:0000256" key="16">
    <source>
        <dbReference type="ARBA" id="ARBA00023315"/>
    </source>
</evidence>
<dbReference type="InterPro" id="IPR050087">
    <property type="entry name" value="AON_synthase_class-II"/>
</dbReference>
<feature type="region of interest" description="Disordered" evidence="19">
    <location>
        <begin position="72"/>
        <end position="112"/>
    </location>
</feature>
<feature type="compositionally biased region" description="Basic residues" evidence="19">
    <location>
        <begin position="72"/>
        <end position="86"/>
    </location>
</feature>
<reference evidence="21 22" key="1">
    <citation type="submission" date="2015-01" db="EMBL/GenBank/DDBJ databases">
        <title>Evolution of Trichinella species and genotypes.</title>
        <authorList>
            <person name="Korhonen P.K."/>
            <person name="Edoardo P."/>
            <person name="Giuseppe L.R."/>
            <person name="Gasser R.B."/>
        </authorList>
    </citation>
    <scope>NUCLEOTIDE SEQUENCE [LARGE SCALE GENOMIC DNA]</scope>
    <source>
        <strain evidence="21">ISS176</strain>
    </source>
</reference>
<evidence type="ECO:0000256" key="12">
    <source>
        <dbReference type="ARBA" id="ARBA00022919"/>
    </source>
</evidence>
<comment type="cofactor">
    <cofactor evidence="1 18">
        <name>pyridoxal 5'-phosphate</name>
        <dbReference type="ChEBI" id="CHEBI:597326"/>
    </cofactor>
</comment>
<comment type="similarity">
    <text evidence="6 18">Belongs to the class-II pyridoxal-phosphate-dependent aminotransferase family.</text>
</comment>
<dbReference type="Pfam" id="PF00155">
    <property type="entry name" value="Aminotran_1_2"/>
    <property type="match status" value="1"/>
</dbReference>
<dbReference type="Proteomes" id="UP000054826">
    <property type="component" value="Unassembled WGS sequence"/>
</dbReference>
<comment type="caution">
    <text evidence="21">The sequence shown here is derived from an EMBL/GenBank/DDBJ whole genome shotgun (WGS) entry which is preliminary data.</text>
</comment>
<dbReference type="InterPro" id="IPR001917">
    <property type="entry name" value="Aminotrans_II_pyridoxalP_BS"/>
</dbReference>
<evidence type="ECO:0000256" key="11">
    <source>
        <dbReference type="ARBA" id="ARBA00022898"/>
    </source>
</evidence>
<dbReference type="EMBL" id="JYDV01000045">
    <property type="protein sequence ID" value="KRZ38529.1"/>
    <property type="molecule type" value="Genomic_DNA"/>
</dbReference>
<evidence type="ECO:0000256" key="10">
    <source>
        <dbReference type="ARBA" id="ARBA00022824"/>
    </source>
</evidence>
<evidence type="ECO:0000256" key="19">
    <source>
        <dbReference type="SAM" id="MobiDB-lite"/>
    </source>
</evidence>
<comment type="pathway">
    <text evidence="5">Sphingolipid metabolism.</text>
</comment>
<evidence type="ECO:0000256" key="2">
    <source>
        <dbReference type="ARBA" id="ARBA00004240"/>
    </source>
</evidence>
<dbReference type="CDD" id="cd06454">
    <property type="entry name" value="KBL_like"/>
    <property type="match status" value="1"/>
</dbReference>
<gene>
    <name evidence="21" type="primary">Sptlc2</name>
    <name evidence="21" type="ORF">T4C_3046</name>
</gene>
<comment type="subcellular location">
    <subcellularLocation>
        <location evidence="2">Endoplasmic reticulum</location>
    </subcellularLocation>
    <subcellularLocation>
        <location evidence="3">Membrane</location>
    </subcellularLocation>
</comment>
<dbReference type="AlphaFoldDB" id="A0A0V1JU82"/>
<evidence type="ECO:0000313" key="21">
    <source>
        <dbReference type="EMBL" id="KRZ38529.1"/>
    </source>
</evidence>
<evidence type="ECO:0000256" key="5">
    <source>
        <dbReference type="ARBA" id="ARBA00004991"/>
    </source>
</evidence>
<comment type="catalytic activity">
    <reaction evidence="17">
        <text>L-serine + hexadecanoyl-CoA + H(+) = 3-oxosphinganine + CO2 + CoA</text>
        <dbReference type="Rhea" id="RHEA:14761"/>
        <dbReference type="ChEBI" id="CHEBI:15378"/>
        <dbReference type="ChEBI" id="CHEBI:16526"/>
        <dbReference type="ChEBI" id="CHEBI:33384"/>
        <dbReference type="ChEBI" id="CHEBI:57287"/>
        <dbReference type="ChEBI" id="CHEBI:57379"/>
        <dbReference type="ChEBI" id="CHEBI:58299"/>
        <dbReference type="EC" id="2.3.1.50"/>
    </reaction>
</comment>
<keyword evidence="16" id="KW-0012">Acyltransferase</keyword>
<dbReference type="InterPro" id="IPR004839">
    <property type="entry name" value="Aminotransferase_I/II_large"/>
</dbReference>
<dbReference type="EC" id="2.3.1.50" evidence="7"/>
<evidence type="ECO:0000256" key="1">
    <source>
        <dbReference type="ARBA" id="ARBA00001933"/>
    </source>
</evidence>
<dbReference type="GO" id="GO:0005783">
    <property type="term" value="C:endoplasmic reticulum"/>
    <property type="evidence" value="ECO:0007669"/>
    <property type="project" value="UniProtKB-SubCell"/>
</dbReference>
<dbReference type="GO" id="GO:0016020">
    <property type="term" value="C:membrane"/>
    <property type="evidence" value="ECO:0007669"/>
    <property type="project" value="UniProtKB-SubCell"/>
</dbReference>
<evidence type="ECO:0000256" key="13">
    <source>
        <dbReference type="ARBA" id="ARBA00022989"/>
    </source>
</evidence>
<dbReference type="GO" id="GO:0030170">
    <property type="term" value="F:pyridoxal phosphate binding"/>
    <property type="evidence" value="ECO:0007669"/>
    <property type="project" value="InterPro"/>
</dbReference>
<evidence type="ECO:0000313" key="22">
    <source>
        <dbReference type="Proteomes" id="UP000054826"/>
    </source>
</evidence>
<keyword evidence="14" id="KW-0443">Lipid metabolism</keyword>
<dbReference type="GO" id="GO:0004758">
    <property type="term" value="F:serine C-palmitoyltransferase activity"/>
    <property type="evidence" value="ECO:0007669"/>
    <property type="project" value="UniProtKB-EC"/>
</dbReference>
<keyword evidence="10" id="KW-0256">Endoplasmic reticulum</keyword>
<dbReference type="PANTHER" id="PTHR13693:SF3">
    <property type="entry name" value="LD36009P"/>
    <property type="match status" value="1"/>
</dbReference>
<dbReference type="FunFam" id="3.40.640.10:FF:000047">
    <property type="entry name" value="serine palmitoyltransferase 2 isoform X1"/>
    <property type="match status" value="1"/>
</dbReference>
<protein>
    <recommendedName>
        <fullName evidence="7">serine C-palmitoyltransferase</fullName>
        <ecNumber evidence="7">2.3.1.50</ecNumber>
    </recommendedName>
</protein>
<evidence type="ECO:0000256" key="6">
    <source>
        <dbReference type="ARBA" id="ARBA00008392"/>
    </source>
</evidence>
<dbReference type="GO" id="GO:0046512">
    <property type="term" value="P:sphingosine biosynthetic process"/>
    <property type="evidence" value="ECO:0007669"/>
    <property type="project" value="TreeGrafter"/>
</dbReference>
<feature type="compositionally biased region" description="Basic and acidic residues" evidence="19">
    <location>
        <begin position="87"/>
        <end position="98"/>
    </location>
</feature>
<keyword evidence="13" id="KW-1133">Transmembrane helix</keyword>
<evidence type="ECO:0000256" key="9">
    <source>
        <dbReference type="ARBA" id="ARBA00022692"/>
    </source>
</evidence>
<dbReference type="GO" id="GO:0046513">
    <property type="term" value="P:ceramide biosynthetic process"/>
    <property type="evidence" value="ECO:0007669"/>
    <property type="project" value="TreeGrafter"/>
</dbReference>
<evidence type="ECO:0000256" key="8">
    <source>
        <dbReference type="ARBA" id="ARBA00022679"/>
    </source>
</evidence>
<keyword evidence="15" id="KW-0472">Membrane</keyword>
<dbReference type="SUPFAM" id="SSF53383">
    <property type="entry name" value="PLP-dependent transferases"/>
    <property type="match status" value="1"/>
</dbReference>
<feature type="domain" description="Aminotransferase class I/classII large" evidence="20">
    <location>
        <begin position="268"/>
        <end position="625"/>
    </location>
</feature>
<keyword evidence="11 18" id="KW-0663">Pyridoxal phosphate</keyword>
<evidence type="ECO:0000256" key="7">
    <source>
        <dbReference type="ARBA" id="ARBA00013220"/>
    </source>
</evidence>
<keyword evidence="8 21" id="KW-0808">Transferase</keyword>
<dbReference type="Gene3D" id="3.90.1150.10">
    <property type="entry name" value="Aspartate Aminotransferase, domain 1"/>
    <property type="match status" value="1"/>
</dbReference>
<accession>A0A0V1JU82</accession>
<dbReference type="InterPro" id="IPR015421">
    <property type="entry name" value="PyrdxlP-dep_Trfase_major"/>
</dbReference>